<reference evidence="1 2" key="1">
    <citation type="journal article" date="2018" name="Mol. Ecol.">
        <title>The obligate alkalophilic soda-lake fungus Sodiomyces alkalinus has shifted to a protein diet.</title>
        <authorList>
            <person name="Grum-Grzhimaylo A.A."/>
            <person name="Falkoski D.L."/>
            <person name="van den Heuvel J."/>
            <person name="Valero-Jimenez C.A."/>
            <person name="Min B."/>
            <person name="Choi I.G."/>
            <person name="Lipzen A."/>
            <person name="Daum C.G."/>
            <person name="Aanen D.K."/>
            <person name="Tsang A."/>
            <person name="Henrissat B."/>
            <person name="Bilanenko E.N."/>
            <person name="de Vries R.P."/>
            <person name="van Kan J.A.L."/>
            <person name="Grigoriev I.V."/>
            <person name="Debets A.J.M."/>
        </authorList>
    </citation>
    <scope>NUCLEOTIDE SEQUENCE [LARGE SCALE GENOMIC DNA]</scope>
    <source>
        <strain evidence="1 2">F11</strain>
    </source>
</reference>
<proteinExistence type="predicted"/>
<gene>
    <name evidence="1" type="ORF">SODALDRAFT_285778</name>
</gene>
<organism evidence="1 2">
    <name type="scientific">Sodiomyces alkalinus (strain CBS 110278 / VKM F-3762 / F11)</name>
    <name type="common">Alkaliphilic filamentous fungus</name>
    <dbReference type="NCBI Taxonomy" id="1314773"/>
    <lineage>
        <taxon>Eukaryota</taxon>
        <taxon>Fungi</taxon>
        <taxon>Dikarya</taxon>
        <taxon>Ascomycota</taxon>
        <taxon>Pezizomycotina</taxon>
        <taxon>Sordariomycetes</taxon>
        <taxon>Hypocreomycetidae</taxon>
        <taxon>Glomerellales</taxon>
        <taxon>Plectosphaerellaceae</taxon>
        <taxon>Sodiomyces</taxon>
    </lineage>
</organism>
<name>A0A3N2PJW2_SODAK</name>
<evidence type="ECO:0000313" key="1">
    <source>
        <dbReference type="EMBL" id="ROT34799.1"/>
    </source>
</evidence>
<dbReference type="AlphaFoldDB" id="A0A3N2PJW2"/>
<sequence>YGYTVYKGTNLIHPGYRPFPGTEVFNAEAEGARTGLLADLKESDTTTRNITVYLDNIAVI</sequence>
<dbReference type="Proteomes" id="UP000272025">
    <property type="component" value="Unassembled WGS sequence"/>
</dbReference>
<dbReference type="EMBL" id="ML119065">
    <property type="protein sequence ID" value="ROT34799.1"/>
    <property type="molecule type" value="Genomic_DNA"/>
</dbReference>
<protein>
    <submittedName>
        <fullName evidence="1">Uncharacterized protein</fullName>
    </submittedName>
</protein>
<keyword evidence="2" id="KW-1185">Reference proteome</keyword>
<feature type="non-terminal residue" evidence="1">
    <location>
        <position position="1"/>
    </location>
</feature>
<dbReference type="STRING" id="1314773.A0A3N2PJW2"/>
<accession>A0A3N2PJW2</accession>
<dbReference type="RefSeq" id="XP_028462605.1">
    <property type="nucleotide sequence ID" value="XM_028608499.1"/>
</dbReference>
<evidence type="ECO:0000313" key="2">
    <source>
        <dbReference type="Proteomes" id="UP000272025"/>
    </source>
</evidence>
<dbReference type="GeneID" id="39576977"/>